<proteinExistence type="predicted"/>
<dbReference type="Pfam" id="PF17035">
    <property type="entry name" value="BET"/>
    <property type="match status" value="1"/>
</dbReference>
<accession>A0A8H7PTT9</accession>
<gene>
    <name evidence="3" type="ORF">INT44_006561</name>
</gene>
<name>A0A8H7PTT9_9FUNG</name>
<feature type="compositionally biased region" description="Acidic residues" evidence="1">
    <location>
        <begin position="473"/>
        <end position="484"/>
    </location>
</feature>
<sequence length="484" mass="53627">MGGVQLAPRDFIEPVDLKQDVAWDQWHDMISAEDLTEEIEHIMMNETVPSWINEWQDQVESPTLESSIFPHTLGDLFGGDDIAAGLYDEMTFYPSLDSPAVTEPELSPPLSTSHSTCDESIDPTLPQDIDDVQLAMSSESESSDSEDEEEEPVLLADCTQPAFDQQDGSDSEDEEQFLYQKAYASRGNSSTPVASFMQRRQMEESILEKITTQLDAEKLPAILTIIGSDQDEQSHGGEVEIDLTRLDQDRLGRILAYVDACVLEQHGGPSVQLNDYLCARPVIQEIKQTPKKSRTRPVDSDDSSDDDSQVYELPKRRRRQRQTPARKRTRKQPNTKHGKMTEDIIGGNMVIMDELSLGLAGSIGDGPMSLSTLNSVSVHKAGGKSKSGRKSIDPESIAASRPKRRAAVHKRRMLEELLAPSDDDDEDISNDVPLVVHSDEKMDMAVTEDKVIVHDPVSASLAGPLAPTYTTVSDDEDEDIDIMD</sequence>
<reference evidence="3" key="1">
    <citation type="submission" date="2020-12" db="EMBL/GenBank/DDBJ databases">
        <title>Metabolic potential, ecology and presence of endohyphal bacteria is reflected in genomic diversity of Mucoromycotina.</title>
        <authorList>
            <person name="Muszewska A."/>
            <person name="Okrasinska A."/>
            <person name="Steczkiewicz K."/>
            <person name="Drgas O."/>
            <person name="Orlowska M."/>
            <person name="Perlinska-Lenart U."/>
            <person name="Aleksandrzak-Piekarczyk T."/>
            <person name="Szatraj K."/>
            <person name="Zielenkiewicz U."/>
            <person name="Pilsyk S."/>
            <person name="Malc E."/>
            <person name="Mieczkowski P."/>
            <person name="Kruszewska J.S."/>
            <person name="Biernat P."/>
            <person name="Pawlowska J."/>
        </authorList>
    </citation>
    <scope>NUCLEOTIDE SEQUENCE</scope>
    <source>
        <strain evidence="3">WA0000051536</strain>
    </source>
</reference>
<evidence type="ECO:0000256" key="1">
    <source>
        <dbReference type="SAM" id="MobiDB-lite"/>
    </source>
</evidence>
<keyword evidence="4" id="KW-1185">Reference proteome</keyword>
<feature type="region of interest" description="Disordered" evidence="1">
    <location>
        <begin position="462"/>
        <end position="484"/>
    </location>
</feature>
<dbReference type="EMBL" id="JAEPRA010000010">
    <property type="protein sequence ID" value="KAG2179713.1"/>
    <property type="molecule type" value="Genomic_DNA"/>
</dbReference>
<organism evidence="3 4">
    <name type="scientific">Umbelopsis vinacea</name>
    <dbReference type="NCBI Taxonomy" id="44442"/>
    <lineage>
        <taxon>Eukaryota</taxon>
        <taxon>Fungi</taxon>
        <taxon>Fungi incertae sedis</taxon>
        <taxon>Mucoromycota</taxon>
        <taxon>Mucoromycotina</taxon>
        <taxon>Umbelopsidomycetes</taxon>
        <taxon>Umbelopsidales</taxon>
        <taxon>Umbelopsidaceae</taxon>
        <taxon>Umbelopsis</taxon>
    </lineage>
</organism>
<feature type="compositionally biased region" description="Basic residues" evidence="1">
    <location>
        <begin position="315"/>
        <end position="338"/>
    </location>
</feature>
<evidence type="ECO:0000313" key="4">
    <source>
        <dbReference type="Proteomes" id="UP000612746"/>
    </source>
</evidence>
<dbReference type="InterPro" id="IPR038336">
    <property type="entry name" value="NET_sf"/>
</dbReference>
<dbReference type="InterPro" id="IPR027353">
    <property type="entry name" value="NET_dom"/>
</dbReference>
<feature type="region of interest" description="Disordered" evidence="1">
    <location>
        <begin position="379"/>
        <end position="407"/>
    </location>
</feature>
<feature type="domain" description="NET" evidence="2">
    <location>
        <begin position="212"/>
        <end position="259"/>
    </location>
</feature>
<protein>
    <recommendedName>
        <fullName evidence="2">NET domain-containing protein</fullName>
    </recommendedName>
</protein>
<feature type="region of interest" description="Disordered" evidence="1">
    <location>
        <begin position="288"/>
        <end position="345"/>
    </location>
</feature>
<feature type="region of interest" description="Disordered" evidence="1">
    <location>
        <begin position="98"/>
        <end position="125"/>
    </location>
</feature>
<evidence type="ECO:0000259" key="2">
    <source>
        <dbReference type="Pfam" id="PF17035"/>
    </source>
</evidence>
<dbReference type="OrthoDB" id="2416617at2759"/>
<feature type="compositionally biased region" description="Acidic residues" evidence="1">
    <location>
        <begin position="300"/>
        <end position="309"/>
    </location>
</feature>
<dbReference type="Proteomes" id="UP000612746">
    <property type="component" value="Unassembled WGS sequence"/>
</dbReference>
<dbReference type="AlphaFoldDB" id="A0A8H7PTT9"/>
<evidence type="ECO:0000313" key="3">
    <source>
        <dbReference type="EMBL" id="KAG2179713.1"/>
    </source>
</evidence>
<comment type="caution">
    <text evidence="3">The sequence shown here is derived from an EMBL/GenBank/DDBJ whole genome shotgun (WGS) entry which is preliminary data.</text>
</comment>
<dbReference type="Gene3D" id="1.20.1270.220">
    <property type="match status" value="1"/>
</dbReference>